<feature type="chain" id="PRO_5017665495" description="PorT family protein" evidence="1">
    <location>
        <begin position="23"/>
        <end position="472"/>
    </location>
</feature>
<keyword evidence="3" id="KW-1185">Reference proteome</keyword>
<gene>
    <name evidence="2" type="ORF">D3Y59_15765</name>
</gene>
<sequence length="472" mass="51625">MTLFIRIGLLVTLSLGASAASAQTFQPGYLVSSQGDTLRGEIENYFWEEAPTEIRFRPTATGAVTEYKAEQLQLFRFDNGAYYRAALLPIDRQAETRPDLYKVGLVTKQQPARLLAEVLLEGEASLLRVVLNTTPHYFVSRPNREYLELVARGYLQERDGAQHRTVFNNYQGLLRIYFIDCQPIQQLLPNAKFTPEGLAKVVQTYNQQCSAQPQASTKLYQQPATAQKRVSTRLGLVAGAVFSSYRVQDASPATKSGGALEQPLLPGAQLDGRFHPLGGVYADILQPGRRKALHFELTASSFGRSKPQVIAPGSRPTMNPVPNATVDFGGLMATARAGFRVFGNPSQLQPFGGVGVGLNVNLSSRSTLRYGDGQARTAAEGVRVAGESGFDQPWQQLLPYFEAGVRHGRASLALEGRLHLGIGRASFADNMIVREVYRDQRGNITGYGGAAYDTKLMSAALTFGWSLGKLQE</sequence>
<evidence type="ECO:0008006" key="4">
    <source>
        <dbReference type="Google" id="ProtNLM"/>
    </source>
</evidence>
<evidence type="ECO:0000313" key="2">
    <source>
        <dbReference type="EMBL" id="AYA38374.1"/>
    </source>
</evidence>
<accession>A0A3B7R2S6</accession>
<dbReference type="OrthoDB" id="921445at2"/>
<dbReference type="RefSeq" id="WP_119445922.1">
    <property type="nucleotide sequence ID" value="NZ_CP032317.1"/>
</dbReference>
<organism evidence="2 3">
    <name type="scientific">Hymenobacter oligotrophus</name>
    <dbReference type="NCBI Taxonomy" id="2319843"/>
    <lineage>
        <taxon>Bacteria</taxon>
        <taxon>Pseudomonadati</taxon>
        <taxon>Bacteroidota</taxon>
        <taxon>Cytophagia</taxon>
        <taxon>Cytophagales</taxon>
        <taxon>Hymenobacteraceae</taxon>
        <taxon>Hymenobacter</taxon>
    </lineage>
</organism>
<proteinExistence type="predicted"/>
<feature type="signal peptide" evidence="1">
    <location>
        <begin position="1"/>
        <end position="22"/>
    </location>
</feature>
<name>A0A3B7R2S6_9BACT</name>
<keyword evidence="1" id="KW-0732">Signal</keyword>
<protein>
    <recommendedName>
        <fullName evidence="4">PorT family protein</fullName>
    </recommendedName>
</protein>
<evidence type="ECO:0000313" key="3">
    <source>
        <dbReference type="Proteomes" id="UP000262802"/>
    </source>
</evidence>
<reference evidence="2 3" key="1">
    <citation type="submission" date="2018-09" db="EMBL/GenBank/DDBJ databases">
        <title>Hymenobacter medium sp. nov., isolated from R2A medium.</title>
        <authorList>
            <person name="Yingchao G."/>
        </authorList>
    </citation>
    <scope>NUCLEOTIDE SEQUENCE [LARGE SCALE GENOMIC DNA]</scope>
    <source>
        <strain evidence="3">sh-6</strain>
    </source>
</reference>
<dbReference type="EMBL" id="CP032317">
    <property type="protein sequence ID" value="AYA38374.1"/>
    <property type="molecule type" value="Genomic_DNA"/>
</dbReference>
<dbReference type="Proteomes" id="UP000262802">
    <property type="component" value="Chromosome"/>
</dbReference>
<evidence type="ECO:0000256" key="1">
    <source>
        <dbReference type="SAM" id="SignalP"/>
    </source>
</evidence>
<dbReference type="KEGG" id="hyh:D3Y59_15765"/>
<dbReference type="AlphaFoldDB" id="A0A3B7R2S6"/>